<dbReference type="AlphaFoldDB" id="A0A7W7HW43"/>
<proteinExistence type="inferred from homology"/>
<organism evidence="7 8">
    <name type="scientific">Actinoplanes digitatis</name>
    <dbReference type="NCBI Taxonomy" id="1868"/>
    <lineage>
        <taxon>Bacteria</taxon>
        <taxon>Bacillati</taxon>
        <taxon>Actinomycetota</taxon>
        <taxon>Actinomycetes</taxon>
        <taxon>Micromonosporales</taxon>
        <taxon>Micromonosporaceae</taxon>
        <taxon>Actinoplanes</taxon>
    </lineage>
</organism>
<dbReference type="SUPFAM" id="SSF51197">
    <property type="entry name" value="Clavaminate synthase-like"/>
    <property type="match status" value="1"/>
</dbReference>
<comment type="caution">
    <text evidence="7">The sequence shown here is derived from an EMBL/GenBank/DDBJ whole genome shotgun (WGS) entry which is preliminary data.</text>
</comment>
<feature type="binding site" evidence="5">
    <location>
        <position position="152"/>
    </location>
    <ligand>
        <name>Fe cation</name>
        <dbReference type="ChEBI" id="CHEBI:24875"/>
    </ligand>
</feature>
<keyword evidence="4 5" id="KW-0408">Iron</keyword>
<protein>
    <submittedName>
        <fullName evidence="7">Fe(II)/alpha-ketoglutarate-dependent arginine beta-hydroxylase</fullName>
    </submittedName>
</protein>
<dbReference type="GO" id="GO:0016491">
    <property type="term" value="F:oxidoreductase activity"/>
    <property type="evidence" value="ECO:0007669"/>
    <property type="project" value="UniProtKB-KW"/>
</dbReference>
<evidence type="ECO:0000313" key="8">
    <source>
        <dbReference type="Proteomes" id="UP000578112"/>
    </source>
</evidence>
<dbReference type="PIRSF" id="PIRSF019543">
    <property type="entry name" value="Clavaminate_syn"/>
    <property type="match status" value="1"/>
</dbReference>
<accession>A0A7W7HW43</accession>
<reference evidence="7 8" key="1">
    <citation type="submission" date="2020-08" db="EMBL/GenBank/DDBJ databases">
        <title>Sequencing the genomes of 1000 actinobacteria strains.</title>
        <authorList>
            <person name="Klenk H.-P."/>
        </authorList>
    </citation>
    <scope>NUCLEOTIDE SEQUENCE [LARGE SCALE GENOMIC DNA]</scope>
    <source>
        <strain evidence="7 8">DSM 43149</strain>
    </source>
</reference>
<evidence type="ECO:0000313" key="7">
    <source>
        <dbReference type="EMBL" id="MBB4761820.1"/>
    </source>
</evidence>
<keyword evidence="2 5" id="KW-0479">Metal-binding</keyword>
<dbReference type="InterPro" id="IPR003819">
    <property type="entry name" value="TauD/TfdA-like"/>
</dbReference>
<sequence length="338" mass="37567">MRDTLRKDRYIMSAEEACALAGAVDELRAGGSSPAGPDFYDRHPSSHELLPAGLSRFLDEFRRDGNVPVCEVRGFPVDDAAVGPTPDHWDLRDGLESTAELDIAVAMCASALGEPFAWATLQCGRLVQDVFPIRGDERRESGHGSDAFLQFHTDDAFRPDSCDYILLFGVRNHDAVPTYVSAVRDVELGDDDRRVLSEARFHIIPDDEHIRQLELRAPGDPALRKAIEMRDRPAPVPVLFGNPFEPCIRLDAPYMSCVGDDPAARRALDALAAELHRVRRPLVAAQGTLLILNNRSVAHARESFTARYDGTDRWLRKIIVSRDPGEVRKPVSADRVRL</sequence>
<dbReference type="Gene3D" id="3.60.130.10">
    <property type="entry name" value="Clavaminate synthase-like"/>
    <property type="match status" value="1"/>
</dbReference>
<dbReference type="InterPro" id="IPR042098">
    <property type="entry name" value="TauD-like_sf"/>
</dbReference>
<evidence type="ECO:0000256" key="4">
    <source>
        <dbReference type="ARBA" id="ARBA00023004"/>
    </source>
</evidence>
<evidence type="ECO:0000256" key="1">
    <source>
        <dbReference type="ARBA" id="ARBA00008425"/>
    </source>
</evidence>
<dbReference type="RefSeq" id="WP_377921853.1">
    <property type="nucleotide sequence ID" value="NZ_JBHSVC010000001.1"/>
</dbReference>
<dbReference type="Proteomes" id="UP000578112">
    <property type="component" value="Unassembled WGS sequence"/>
</dbReference>
<feature type="domain" description="TauD/TfdA-like" evidence="6">
    <location>
        <begin position="146"/>
        <end position="317"/>
    </location>
</feature>
<keyword evidence="3" id="KW-0560">Oxidoreductase</keyword>
<dbReference type="InterPro" id="IPR014503">
    <property type="entry name" value="Clavaminate_syn-like"/>
</dbReference>
<comment type="similarity">
    <text evidence="1">Belongs to the clavaminate synthase family.</text>
</comment>
<evidence type="ECO:0000259" key="6">
    <source>
        <dbReference type="Pfam" id="PF02668"/>
    </source>
</evidence>
<keyword evidence="8" id="KW-1185">Reference proteome</keyword>
<dbReference type="Pfam" id="PF02668">
    <property type="entry name" value="TauD"/>
    <property type="match status" value="1"/>
</dbReference>
<evidence type="ECO:0000256" key="5">
    <source>
        <dbReference type="PIRSR" id="PIRSR019543-2"/>
    </source>
</evidence>
<gene>
    <name evidence="7" type="ORF">BJ971_002376</name>
</gene>
<name>A0A7W7HW43_9ACTN</name>
<evidence type="ECO:0000256" key="3">
    <source>
        <dbReference type="ARBA" id="ARBA00023002"/>
    </source>
</evidence>
<dbReference type="GO" id="GO:0005506">
    <property type="term" value="F:iron ion binding"/>
    <property type="evidence" value="ECO:0007669"/>
    <property type="project" value="InterPro"/>
</dbReference>
<dbReference type="EMBL" id="JACHNH010000001">
    <property type="protein sequence ID" value="MBB4761820.1"/>
    <property type="molecule type" value="Genomic_DNA"/>
</dbReference>
<evidence type="ECO:0000256" key="2">
    <source>
        <dbReference type="ARBA" id="ARBA00022723"/>
    </source>
</evidence>